<name>A0ABQ1LCN2_9RHOB</name>
<protein>
    <recommendedName>
        <fullName evidence="3">DUF982 domain-containing protein</fullName>
    </recommendedName>
</protein>
<proteinExistence type="predicted"/>
<dbReference type="EMBL" id="BMFC01000021">
    <property type="protein sequence ID" value="GGC21780.1"/>
    <property type="molecule type" value="Genomic_DNA"/>
</dbReference>
<accession>A0ABQ1LCN2</accession>
<reference evidence="2" key="1">
    <citation type="journal article" date="2019" name="Int. J. Syst. Evol. Microbiol.">
        <title>The Global Catalogue of Microorganisms (GCM) 10K type strain sequencing project: providing services to taxonomists for standard genome sequencing and annotation.</title>
        <authorList>
            <consortium name="The Broad Institute Genomics Platform"/>
            <consortium name="The Broad Institute Genome Sequencing Center for Infectious Disease"/>
            <person name="Wu L."/>
            <person name="Ma J."/>
        </authorList>
    </citation>
    <scope>NUCLEOTIDE SEQUENCE [LARGE SCALE GENOMIC DNA]</scope>
    <source>
        <strain evidence="2">CGMCC 1.12478</strain>
    </source>
</reference>
<keyword evidence="2" id="KW-1185">Reference proteome</keyword>
<dbReference type="Proteomes" id="UP000645462">
    <property type="component" value="Unassembled WGS sequence"/>
</dbReference>
<comment type="caution">
    <text evidence="1">The sequence shown here is derived from an EMBL/GenBank/DDBJ whole genome shotgun (WGS) entry which is preliminary data.</text>
</comment>
<gene>
    <name evidence="1" type="ORF">GCM10011363_43020</name>
</gene>
<sequence length="68" mass="7689">MASRRHVPSWWTMARQICERETEYMKAADTCIATLAARPASIVGEPEPAMVSAHLRVEHNMQHIPGFL</sequence>
<evidence type="ECO:0000313" key="2">
    <source>
        <dbReference type="Proteomes" id="UP000645462"/>
    </source>
</evidence>
<evidence type="ECO:0000313" key="1">
    <source>
        <dbReference type="EMBL" id="GGC21780.1"/>
    </source>
</evidence>
<evidence type="ECO:0008006" key="3">
    <source>
        <dbReference type="Google" id="ProtNLM"/>
    </source>
</evidence>
<organism evidence="1 2">
    <name type="scientific">Marivita lacus</name>
    <dbReference type="NCBI Taxonomy" id="1323742"/>
    <lineage>
        <taxon>Bacteria</taxon>
        <taxon>Pseudomonadati</taxon>
        <taxon>Pseudomonadota</taxon>
        <taxon>Alphaproteobacteria</taxon>
        <taxon>Rhodobacterales</taxon>
        <taxon>Roseobacteraceae</taxon>
        <taxon>Marivita</taxon>
    </lineage>
</organism>